<dbReference type="GeneID" id="64975705"/>
<evidence type="ECO:0000313" key="1">
    <source>
        <dbReference type="EMBL" id="BCS25700.1"/>
    </source>
</evidence>
<accession>A0A7R7XQC1</accession>
<keyword evidence="2" id="KW-1185">Reference proteome</keyword>
<protein>
    <submittedName>
        <fullName evidence="1">Uncharacterized protein</fullName>
    </submittedName>
</protein>
<gene>
    <name evidence="1" type="ORF">APUU_50411S</name>
</gene>
<dbReference type="EMBL" id="AP024447">
    <property type="protein sequence ID" value="BCS25700.1"/>
    <property type="molecule type" value="Genomic_DNA"/>
</dbReference>
<dbReference type="RefSeq" id="XP_041557894.1">
    <property type="nucleotide sequence ID" value="XM_041705405.1"/>
</dbReference>
<proteinExistence type="predicted"/>
<evidence type="ECO:0000313" key="2">
    <source>
        <dbReference type="Proteomes" id="UP000654913"/>
    </source>
</evidence>
<organism evidence="1 2">
    <name type="scientific">Aspergillus puulaauensis</name>
    <dbReference type="NCBI Taxonomy" id="1220207"/>
    <lineage>
        <taxon>Eukaryota</taxon>
        <taxon>Fungi</taxon>
        <taxon>Dikarya</taxon>
        <taxon>Ascomycota</taxon>
        <taxon>Pezizomycotina</taxon>
        <taxon>Eurotiomycetes</taxon>
        <taxon>Eurotiomycetidae</taxon>
        <taxon>Eurotiales</taxon>
        <taxon>Aspergillaceae</taxon>
        <taxon>Aspergillus</taxon>
    </lineage>
</organism>
<dbReference type="AlphaFoldDB" id="A0A7R7XQC1"/>
<name>A0A7R7XQC1_9EURO</name>
<reference evidence="1" key="1">
    <citation type="submission" date="2021-01" db="EMBL/GenBank/DDBJ databases">
        <authorList>
            <consortium name="Aspergillus puulaauensis MK2 genome sequencing consortium"/>
            <person name="Kazuki M."/>
            <person name="Futagami T."/>
        </authorList>
    </citation>
    <scope>NUCLEOTIDE SEQUENCE</scope>
    <source>
        <strain evidence="1">MK2</strain>
    </source>
</reference>
<reference evidence="1" key="2">
    <citation type="submission" date="2021-02" db="EMBL/GenBank/DDBJ databases">
        <title>Aspergillus puulaauensis MK2 genome sequence.</title>
        <authorList>
            <person name="Futagami T."/>
            <person name="Mori K."/>
            <person name="Kadooka C."/>
            <person name="Tanaka T."/>
        </authorList>
    </citation>
    <scope>NUCLEOTIDE SEQUENCE</scope>
    <source>
        <strain evidence="1">MK2</strain>
    </source>
</reference>
<dbReference type="Proteomes" id="UP000654913">
    <property type="component" value="Chromosome 5"/>
</dbReference>
<sequence>MGYPIVLPNGEVTWYYSINAFHTDCPSCDGIIPANEKSWNWQQYTAQPIGFVNGVASNVVHGRGPYCAACFYGAKRQFDRIM</sequence>
<dbReference type="KEGG" id="apuu:APUU_50411S"/>